<evidence type="ECO:0000313" key="9">
    <source>
        <dbReference type="Proteomes" id="UP000280960"/>
    </source>
</evidence>
<keyword evidence="6" id="KW-0411">Iron-sulfur</keyword>
<dbReference type="AlphaFoldDB" id="A0A3G2R4R0"/>
<gene>
    <name evidence="8" type="primary">scfB</name>
    <name evidence="8" type="ORF">D2962_06615</name>
</gene>
<dbReference type="NCBIfam" id="TIGR04085">
    <property type="entry name" value="rSAM_more_4Fe4S"/>
    <property type="match status" value="1"/>
</dbReference>
<dbReference type="RefSeq" id="WP_122014545.1">
    <property type="nucleotide sequence ID" value="NZ_CP033169.1"/>
</dbReference>
<evidence type="ECO:0000256" key="1">
    <source>
        <dbReference type="ARBA" id="ARBA00001966"/>
    </source>
</evidence>
<dbReference type="InterPro" id="IPR058240">
    <property type="entry name" value="rSAM_sf"/>
</dbReference>
<dbReference type="Pfam" id="PF04055">
    <property type="entry name" value="Radical_SAM"/>
    <property type="match status" value="1"/>
</dbReference>
<dbReference type="NCBIfam" id="TIGR03974">
    <property type="entry name" value="rSAM_six_Cys"/>
    <property type="match status" value="1"/>
</dbReference>
<evidence type="ECO:0000256" key="3">
    <source>
        <dbReference type="ARBA" id="ARBA00022691"/>
    </source>
</evidence>
<keyword evidence="9" id="KW-1185">Reference proteome</keyword>
<dbReference type="Gene3D" id="3.20.20.70">
    <property type="entry name" value="Aldolase class I"/>
    <property type="match status" value="1"/>
</dbReference>
<dbReference type="InterPro" id="IPR023867">
    <property type="entry name" value="Sulphatase_maturase_rSAM"/>
</dbReference>
<comment type="cofactor">
    <cofactor evidence="1">
        <name>[4Fe-4S] cluster</name>
        <dbReference type="ChEBI" id="CHEBI:49883"/>
    </cofactor>
</comment>
<evidence type="ECO:0000256" key="6">
    <source>
        <dbReference type="ARBA" id="ARBA00023014"/>
    </source>
</evidence>
<dbReference type="InterPro" id="IPR024025">
    <property type="entry name" value="SCIFF_rSAM_maturase"/>
</dbReference>
<evidence type="ECO:0000313" key="8">
    <source>
        <dbReference type="EMBL" id="AYO30335.1"/>
    </source>
</evidence>
<feature type="domain" description="Radical SAM core" evidence="7">
    <location>
        <begin position="91"/>
        <end position="326"/>
    </location>
</feature>
<evidence type="ECO:0000256" key="2">
    <source>
        <dbReference type="ARBA" id="ARBA00022485"/>
    </source>
</evidence>
<dbReference type="PANTHER" id="PTHR43273:SF8">
    <property type="entry name" value="RADICAL SAM DOMAIN PROTEIN"/>
    <property type="match status" value="1"/>
</dbReference>
<dbReference type="CDD" id="cd21124">
    <property type="entry name" value="SPASM_CteB-like"/>
    <property type="match status" value="1"/>
</dbReference>
<keyword evidence="3" id="KW-0949">S-adenosyl-L-methionine</keyword>
<sequence>MTGQIHKFKVFDKNIVLDVNSGSVLEVDDLVYDVLDYYEKLGADDIIKQLEGKYEKAEILEALSEIEEIKGGHMIYTEADFFSAIKQIKGRQYVKALCLNVAHDCNLRCKYCFAAKGDYHGRRELMSKDVGRNAVDFLVEHSGNINNLEIDFFGGEPLMALDTVKEVVSYARNIEEKSGKKFHFTITTNAVLLNDETIDYLHENMDNIVLSLDGRKEVNDRIRVRADGSGSYDKIAANIKKMVTLREKEHKDYYVRGTFTNKNLDFAEDVFHMADLGFREISVEPVVGKEGDLLLADGDEQVIYHQYEKIAREYLRRRNSGKNPFRFYHFNVNIYHGPCIYKRLAACGAGREYLAVTPSGDIYPCHQFVGLDEFVMGNVFEKKLNENIIKRFKETHVFSKPECSGCWARFYCSGGCNANNYQINGDMNIPYDMTCKLQKKRIEIAIYLGIAGTKRDMKQVNTLC</sequence>
<dbReference type="InterPro" id="IPR007197">
    <property type="entry name" value="rSAM"/>
</dbReference>
<dbReference type="KEGG" id="bacg:D2962_06615"/>
<dbReference type="SFLD" id="SFLDG01384">
    <property type="entry name" value="thioether_bond_formation_requi"/>
    <property type="match status" value="1"/>
</dbReference>
<dbReference type="InterPro" id="IPR000385">
    <property type="entry name" value="MoaA_NifB_PqqE_Fe-S-bd_CS"/>
</dbReference>
<name>A0A3G2R4R0_9FIRM</name>
<keyword evidence="4" id="KW-0479">Metal-binding</keyword>
<dbReference type="SFLD" id="SFLDS00029">
    <property type="entry name" value="Radical_SAM"/>
    <property type="match status" value="1"/>
</dbReference>
<keyword evidence="2" id="KW-0004">4Fe-4S</keyword>
<dbReference type="InterPro" id="IPR023885">
    <property type="entry name" value="4Fe4S-binding_SPASM_dom"/>
</dbReference>
<dbReference type="GO" id="GO:0051539">
    <property type="term" value="F:4 iron, 4 sulfur cluster binding"/>
    <property type="evidence" value="ECO:0007669"/>
    <property type="project" value="UniProtKB-KW"/>
</dbReference>
<organism evidence="8 9">
    <name type="scientific">Biomaibacter acetigenes</name>
    <dbReference type="NCBI Taxonomy" id="2316383"/>
    <lineage>
        <taxon>Bacteria</taxon>
        <taxon>Bacillati</taxon>
        <taxon>Bacillota</taxon>
        <taxon>Clostridia</taxon>
        <taxon>Thermosediminibacterales</taxon>
        <taxon>Tepidanaerobacteraceae</taxon>
        <taxon>Biomaibacter</taxon>
    </lineage>
</organism>
<dbReference type="InterPro" id="IPR047602">
    <property type="entry name" value="SPASM_CteB-like"/>
</dbReference>
<dbReference type="InterPro" id="IPR013785">
    <property type="entry name" value="Aldolase_TIM"/>
</dbReference>
<dbReference type="Pfam" id="PF13186">
    <property type="entry name" value="SPASM"/>
    <property type="match status" value="1"/>
</dbReference>
<evidence type="ECO:0000256" key="4">
    <source>
        <dbReference type="ARBA" id="ARBA00022723"/>
    </source>
</evidence>
<dbReference type="Proteomes" id="UP000280960">
    <property type="component" value="Chromosome"/>
</dbReference>
<keyword evidence="5" id="KW-0408">Iron</keyword>
<accession>A0A3G2R4R0</accession>
<dbReference type="PROSITE" id="PS01305">
    <property type="entry name" value="MOAA_NIFB_PQQE"/>
    <property type="match status" value="1"/>
</dbReference>
<dbReference type="EMBL" id="CP033169">
    <property type="protein sequence ID" value="AYO30335.1"/>
    <property type="molecule type" value="Genomic_DNA"/>
</dbReference>
<protein>
    <submittedName>
        <fullName evidence="8">Thioether cross-link-forming SCIFF peptide maturase</fullName>
    </submittedName>
</protein>
<dbReference type="GO" id="GO:0016491">
    <property type="term" value="F:oxidoreductase activity"/>
    <property type="evidence" value="ECO:0007669"/>
    <property type="project" value="InterPro"/>
</dbReference>
<dbReference type="SUPFAM" id="SSF102114">
    <property type="entry name" value="Radical SAM enzymes"/>
    <property type="match status" value="1"/>
</dbReference>
<evidence type="ECO:0000256" key="5">
    <source>
        <dbReference type="ARBA" id="ARBA00023004"/>
    </source>
</evidence>
<dbReference type="CDD" id="cd01335">
    <property type="entry name" value="Radical_SAM"/>
    <property type="match status" value="1"/>
</dbReference>
<dbReference type="SFLD" id="SFLDG01067">
    <property type="entry name" value="SPASM/twitch_domain_containing"/>
    <property type="match status" value="1"/>
</dbReference>
<reference evidence="8 9" key="1">
    <citation type="submission" date="2018-10" db="EMBL/GenBank/DDBJ databases">
        <authorList>
            <person name="Zhang X."/>
        </authorList>
    </citation>
    <scope>NUCLEOTIDE SEQUENCE [LARGE SCALE GENOMIC DNA]</scope>
    <source>
        <strain evidence="8 9">SK-G1</strain>
    </source>
</reference>
<dbReference type="PROSITE" id="PS51918">
    <property type="entry name" value="RADICAL_SAM"/>
    <property type="match status" value="1"/>
</dbReference>
<evidence type="ECO:0000259" key="7">
    <source>
        <dbReference type="PROSITE" id="PS51918"/>
    </source>
</evidence>
<proteinExistence type="predicted"/>
<dbReference type="PANTHER" id="PTHR43273">
    <property type="entry name" value="ANAEROBIC SULFATASE-MATURATING ENZYME HOMOLOG ASLB-RELATED"/>
    <property type="match status" value="1"/>
</dbReference>
<dbReference type="SFLD" id="SFLDG01386">
    <property type="entry name" value="main_SPASM_domain-containing"/>
    <property type="match status" value="1"/>
</dbReference>
<dbReference type="GO" id="GO:0046872">
    <property type="term" value="F:metal ion binding"/>
    <property type="evidence" value="ECO:0007669"/>
    <property type="project" value="UniProtKB-KW"/>
</dbReference>